<organism evidence="2 3">
    <name type="scientific">Neolewinella xylanilytica</name>
    <dbReference type="NCBI Taxonomy" id="1514080"/>
    <lineage>
        <taxon>Bacteria</taxon>
        <taxon>Pseudomonadati</taxon>
        <taxon>Bacteroidota</taxon>
        <taxon>Saprospiria</taxon>
        <taxon>Saprospirales</taxon>
        <taxon>Lewinellaceae</taxon>
        <taxon>Neolewinella</taxon>
    </lineage>
</organism>
<protein>
    <submittedName>
        <fullName evidence="2">Aminodeoxychorismate synthase subunit I</fullName>
    </submittedName>
</protein>
<accession>A0A2S6I689</accession>
<dbReference type="PANTHER" id="PTHR11236:SF50">
    <property type="entry name" value="AMINODEOXYCHORISMATE SYNTHASE COMPONENT 1"/>
    <property type="match status" value="1"/>
</dbReference>
<dbReference type="PRINTS" id="PR00095">
    <property type="entry name" value="ANTSNTHASEI"/>
</dbReference>
<dbReference type="InterPro" id="IPR015890">
    <property type="entry name" value="Chorismate_C"/>
</dbReference>
<gene>
    <name evidence="2" type="ORF">CLV84_3609</name>
</gene>
<dbReference type="PANTHER" id="PTHR11236">
    <property type="entry name" value="AMINOBENZOATE/ANTHRANILATE SYNTHASE"/>
    <property type="match status" value="1"/>
</dbReference>
<dbReference type="NCBIfam" id="NF005486">
    <property type="entry name" value="PRK07093.1"/>
    <property type="match status" value="1"/>
</dbReference>
<dbReference type="OrthoDB" id="9803598at2"/>
<dbReference type="EMBL" id="PTJC01000006">
    <property type="protein sequence ID" value="PPK86673.1"/>
    <property type="molecule type" value="Genomic_DNA"/>
</dbReference>
<dbReference type="SUPFAM" id="SSF56322">
    <property type="entry name" value="ADC synthase"/>
    <property type="match status" value="1"/>
</dbReference>
<dbReference type="AlphaFoldDB" id="A0A2S6I689"/>
<name>A0A2S6I689_9BACT</name>
<dbReference type="Pfam" id="PF00425">
    <property type="entry name" value="Chorismate_bind"/>
    <property type="match status" value="1"/>
</dbReference>
<dbReference type="GO" id="GO:0000162">
    <property type="term" value="P:L-tryptophan biosynthetic process"/>
    <property type="evidence" value="ECO:0007669"/>
    <property type="project" value="TreeGrafter"/>
</dbReference>
<evidence type="ECO:0000259" key="1">
    <source>
        <dbReference type="Pfam" id="PF00425"/>
    </source>
</evidence>
<dbReference type="GO" id="GO:0046820">
    <property type="term" value="F:4-amino-4-deoxychorismate synthase activity"/>
    <property type="evidence" value="ECO:0007669"/>
    <property type="project" value="TreeGrafter"/>
</dbReference>
<comment type="caution">
    <text evidence="2">The sequence shown here is derived from an EMBL/GenBank/DDBJ whole genome shotgun (WGS) entry which is preliminary data.</text>
</comment>
<dbReference type="Proteomes" id="UP000237662">
    <property type="component" value="Unassembled WGS sequence"/>
</dbReference>
<dbReference type="Gene3D" id="3.60.120.10">
    <property type="entry name" value="Anthranilate synthase"/>
    <property type="match status" value="1"/>
</dbReference>
<dbReference type="InterPro" id="IPR005801">
    <property type="entry name" value="ADC_synthase"/>
</dbReference>
<dbReference type="InterPro" id="IPR019999">
    <property type="entry name" value="Anth_synth_I-like"/>
</dbReference>
<reference evidence="2 3" key="1">
    <citation type="submission" date="2018-02" db="EMBL/GenBank/DDBJ databases">
        <title>Genomic Encyclopedia of Archaeal and Bacterial Type Strains, Phase II (KMG-II): from individual species to whole genera.</title>
        <authorList>
            <person name="Goeker M."/>
        </authorList>
    </citation>
    <scope>NUCLEOTIDE SEQUENCE [LARGE SCALE GENOMIC DNA]</scope>
    <source>
        <strain evidence="2 3">DSM 29526</strain>
    </source>
</reference>
<feature type="domain" description="Chorismate-utilising enzyme C-terminal" evidence="1">
    <location>
        <begin position="95"/>
        <end position="337"/>
    </location>
</feature>
<keyword evidence="3" id="KW-1185">Reference proteome</keyword>
<sequence length="346" mass="39034">MSAHLDRVKHHTKSQWDRLHPHTVPDWVTELNRTGKAGQPCFFLLDFELRKPQVFTGDLGASRGVRFSFPGRRDPFWSTSRQPEMRPDYLPFSAFEPPFQIVQQGLQRGDSFLTNLTFATPVALLADGLEDVYRATRAKYRVLLPHHFVCFSPETFVTVDDHNQLETRPMKGTAPNTEEGIDHLLSNPKEVAEHATIVDLMRNDLSRVASNVRVTDYRYVEPIESAAGGLVQTSSRIGGDLPVDWPDRLGSLLYELLPAGSVSGAPKPATLDLIRRAEGTDRGYYCGIAGYFDGRTLDSCVLIRYLEQVDDRYLFRSGGGITARSSAREEYEEVKAKIRLPLRKPR</sequence>
<evidence type="ECO:0000313" key="3">
    <source>
        <dbReference type="Proteomes" id="UP000237662"/>
    </source>
</evidence>
<evidence type="ECO:0000313" key="2">
    <source>
        <dbReference type="EMBL" id="PPK86673.1"/>
    </source>
</evidence>
<proteinExistence type="predicted"/>